<dbReference type="Pfam" id="PF00994">
    <property type="entry name" value="MoCF_biosynth"/>
    <property type="match status" value="1"/>
</dbReference>
<reference evidence="4 5" key="1">
    <citation type="submission" date="2018-08" db="EMBL/GenBank/DDBJ databases">
        <title>Draft genome of candidate division NPL-UPA2 bacterium Unc8 that adapted to ultra-basic serpentinizing groundwater.</title>
        <authorList>
            <person name="Ishii S."/>
            <person name="Suzuki S."/>
            <person name="Nealson K.H."/>
        </authorList>
    </citation>
    <scope>NUCLEOTIDE SEQUENCE [LARGE SCALE GENOMIC DNA]</scope>
    <source>
        <strain evidence="4">Unc8</strain>
    </source>
</reference>
<dbReference type="InterPro" id="IPR051920">
    <property type="entry name" value="MPT_Adenylyltrnsfr/MoaC-Rel"/>
</dbReference>
<sequence>MGKVLAVCISKKKGTSKNRVEEGILRKNYGLEGDAHAGGGSRQVSLLADETLKEMKKKGIKISCGGFGENLTTTKIEITSLLVGARLKVGKSALLEITQIGKTCQKPCKIYKSLGNCILPSQGVFAKVLSGGKVKKWDRITPGGGRKILAGVLTISDRCASGEREDKSGMLLRETLKALAAEVMLYKLISDDFGEIIKTLKNWSDSGIVNLILTTGGTGPSLRDVTPEATGEVLDKEMPGFAEIIRAEGAKKTVRAYLSRGVAGIRGKTLIVNLPGSPQGAKDSLEIISPILEHAIEVMEGKEEGTKSEIKN</sequence>
<proteinExistence type="predicted"/>
<dbReference type="NCBIfam" id="TIGR00177">
    <property type="entry name" value="molyb_syn"/>
    <property type="match status" value="1"/>
</dbReference>
<feature type="domain" description="MOSC" evidence="3">
    <location>
        <begin position="18"/>
        <end position="143"/>
    </location>
</feature>
<name>A0A399FW01_UNCN2</name>
<dbReference type="GO" id="GO:0003824">
    <property type="term" value="F:catalytic activity"/>
    <property type="evidence" value="ECO:0007669"/>
    <property type="project" value="InterPro"/>
</dbReference>
<dbReference type="GO" id="GO:0006777">
    <property type="term" value="P:Mo-molybdopterin cofactor biosynthetic process"/>
    <property type="evidence" value="ECO:0007669"/>
    <property type="project" value="UniProtKB-KW"/>
</dbReference>
<organism evidence="4 5">
    <name type="scientific">candidate division NPL-UPA2 bacterium Unc8</name>
    <dbReference type="NCBI Taxonomy" id="1980939"/>
    <lineage>
        <taxon>Bacteria</taxon>
    </lineage>
</organism>
<accession>A0A399FW01</accession>
<evidence type="ECO:0000256" key="1">
    <source>
        <dbReference type="ARBA" id="ARBA00005046"/>
    </source>
</evidence>
<dbReference type="Gene3D" id="2.40.33.20">
    <property type="entry name" value="PK beta-barrel domain-like"/>
    <property type="match status" value="1"/>
</dbReference>
<dbReference type="InterPro" id="IPR036425">
    <property type="entry name" value="MoaB/Mog-like_dom_sf"/>
</dbReference>
<dbReference type="SUPFAM" id="SSF53218">
    <property type="entry name" value="Molybdenum cofactor biosynthesis proteins"/>
    <property type="match status" value="1"/>
</dbReference>
<dbReference type="Pfam" id="PF03473">
    <property type="entry name" value="MOSC"/>
    <property type="match status" value="1"/>
</dbReference>
<dbReference type="InterPro" id="IPR001453">
    <property type="entry name" value="MoaB/Mog_dom"/>
</dbReference>
<dbReference type="SMART" id="SM00852">
    <property type="entry name" value="MoCF_biosynth"/>
    <property type="match status" value="1"/>
</dbReference>
<comment type="caution">
    <text evidence="4">The sequence shown here is derived from an EMBL/GenBank/DDBJ whole genome shotgun (WGS) entry which is preliminary data.</text>
</comment>
<dbReference type="InterPro" id="IPR005302">
    <property type="entry name" value="MoCF_Sase_C"/>
</dbReference>
<dbReference type="CDD" id="cd00886">
    <property type="entry name" value="MogA_MoaB"/>
    <property type="match status" value="1"/>
</dbReference>
<keyword evidence="2" id="KW-0501">Molybdenum cofactor biosynthesis</keyword>
<dbReference type="PANTHER" id="PTHR43764:SF1">
    <property type="entry name" value="MOLYBDOPTERIN MOLYBDOTRANSFERASE"/>
    <property type="match status" value="1"/>
</dbReference>
<dbReference type="Gene3D" id="3.40.980.10">
    <property type="entry name" value="MoaB/Mog-like domain"/>
    <property type="match status" value="1"/>
</dbReference>
<dbReference type="InterPro" id="IPR008284">
    <property type="entry name" value="MoCF_biosynth_CS"/>
</dbReference>
<dbReference type="GO" id="GO:0030151">
    <property type="term" value="F:molybdenum ion binding"/>
    <property type="evidence" value="ECO:0007669"/>
    <property type="project" value="InterPro"/>
</dbReference>
<protein>
    <recommendedName>
        <fullName evidence="3">MOSC domain-containing protein</fullName>
    </recommendedName>
</protein>
<dbReference type="UniPathway" id="UPA00344"/>
<evidence type="ECO:0000313" key="4">
    <source>
        <dbReference type="EMBL" id="RII00598.1"/>
    </source>
</evidence>
<dbReference type="InterPro" id="IPR011037">
    <property type="entry name" value="Pyrv_Knase-like_insert_dom_sf"/>
</dbReference>
<dbReference type="Proteomes" id="UP000266287">
    <property type="component" value="Unassembled WGS sequence"/>
</dbReference>
<dbReference type="GO" id="GO:0030170">
    <property type="term" value="F:pyridoxal phosphate binding"/>
    <property type="evidence" value="ECO:0007669"/>
    <property type="project" value="InterPro"/>
</dbReference>
<comment type="pathway">
    <text evidence="1">Cofactor biosynthesis; molybdopterin biosynthesis.</text>
</comment>
<dbReference type="AlphaFoldDB" id="A0A399FW01"/>
<dbReference type="EMBL" id="NDHY01000003">
    <property type="protein sequence ID" value="RII00598.1"/>
    <property type="molecule type" value="Genomic_DNA"/>
</dbReference>
<dbReference type="PROSITE" id="PS01078">
    <property type="entry name" value="MOCF_BIOSYNTHESIS_1"/>
    <property type="match status" value="1"/>
</dbReference>
<dbReference type="SUPFAM" id="SSF50800">
    <property type="entry name" value="PK beta-barrel domain-like"/>
    <property type="match status" value="1"/>
</dbReference>
<dbReference type="PROSITE" id="PS51340">
    <property type="entry name" value="MOSC"/>
    <property type="match status" value="1"/>
</dbReference>
<evidence type="ECO:0000259" key="3">
    <source>
        <dbReference type="PROSITE" id="PS51340"/>
    </source>
</evidence>
<dbReference type="PANTHER" id="PTHR43764">
    <property type="entry name" value="MOLYBDENUM COFACTOR BIOSYNTHESIS"/>
    <property type="match status" value="1"/>
</dbReference>
<evidence type="ECO:0000256" key="2">
    <source>
        <dbReference type="ARBA" id="ARBA00023150"/>
    </source>
</evidence>
<evidence type="ECO:0000313" key="5">
    <source>
        <dbReference type="Proteomes" id="UP000266287"/>
    </source>
</evidence>
<gene>
    <name evidence="4" type="ORF">B9J77_02415</name>
</gene>